<evidence type="ECO:0000256" key="1">
    <source>
        <dbReference type="ARBA" id="ARBA00004141"/>
    </source>
</evidence>
<proteinExistence type="predicted"/>
<protein>
    <submittedName>
        <fullName evidence="7">O-antigen ligase</fullName>
    </submittedName>
</protein>
<evidence type="ECO:0000256" key="5">
    <source>
        <dbReference type="SAM" id="Phobius"/>
    </source>
</evidence>
<evidence type="ECO:0000313" key="8">
    <source>
        <dbReference type="Proteomes" id="UP000295110"/>
    </source>
</evidence>
<accession>A0A4R3UMZ7</accession>
<feature type="transmembrane region" description="Helical" evidence="5">
    <location>
        <begin position="212"/>
        <end position="234"/>
    </location>
</feature>
<comment type="subcellular location">
    <subcellularLocation>
        <location evidence="1">Membrane</location>
        <topology evidence="1">Multi-pass membrane protein</topology>
    </subcellularLocation>
</comment>
<dbReference type="RefSeq" id="WP_132573626.1">
    <property type="nucleotide sequence ID" value="NZ_CBCSGL010000014.1"/>
</dbReference>
<dbReference type="InterPro" id="IPR051533">
    <property type="entry name" value="WaaL-like"/>
</dbReference>
<keyword evidence="4 5" id="KW-0472">Membrane</keyword>
<evidence type="ECO:0000256" key="4">
    <source>
        <dbReference type="ARBA" id="ARBA00023136"/>
    </source>
</evidence>
<dbReference type="AlphaFoldDB" id="A0A4R3UMZ7"/>
<evidence type="ECO:0000259" key="6">
    <source>
        <dbReference type="Pfam" id="PF04932"/>
    </source>
</evidence>
<feature type="domain" description="O-antigen ligase-related" evidence="6">
    <location>
        <begin position="249"/>
        <end position="391"/>
    </location>
</feature>
<dbReference type="EMBL" id="SMBU01000020">
    <property type="protein sequence ID" value="TCU93086.1"/>
    <property type="molecule type" value="Genomic_DNA"/>
</dbReference>
<dbReference type="Proteomes" id="UP000295110">
    <property type="component" value="Unassembled WGS sequence"/>
</dbReference>
<keyword evidence="3 5" id="KW-1133">Transmembrane helix</keyword>
<dbReference type="PANTHER" id="PTHR37422:SF13">
    <property type="entry name" value="LIPOPOLYSACCHARIDE BIOSYNTHESIS PROTEIN PA4999-RELATED"/>
    <property type="match status" value="1"/>
</dbReference>
<feature type="transmembrane region" description="Helical" evidence="5">
    <location>
        <begin position="42"/>
        <end position="64"/>
    </location>
</feature>
<keyword evidence="2 5" id="KW-0812">Transmembrane</keyword>
<dbReference type="GO" id="GO:0016020">
    <property type="term" value="C:membrane"/>
    <property type="evidence" value="ECO:0007669"/>
    <property type="project" value="UniProtKB-SubCell"/>
</dbReference>
<feature type="transmembrane region" description="Helical" evidence="5">
    <location>
        <begin position="241"/>
        <end position="257"/>
    </location>
</feature>
<name>A0A4R3UMZ7_ROSSA</name>
<dbReference type="GO" id="GO:0016874">
    <property type="term" value="F:ligase activity"/>
    <property type="evidence" value="ECO:0007669"/>
    <property type="project" value="UniProtKB-KW"/>
</dbReference>
<sequence length="475" mass="51726">MTSAELFGLTYFSLLAFGAALGLIAVQGAFLSIESRFARWTLPWVPVMLCLGIGMSTLLSGRNLKFAAVDIQSVNSVGEGGSQVARALTALILAVCFAKIVSRLMRSRLHRSNEILGGQALFVAFLLYFFATHVLSAAFGGHPVFVHNSYYPIAVFVAFFMARDEGMERSLDSLKLALLLLMLGSLAAAALLPSLAVQTDYPGWIPGFKIRLWGLGSNANSIGPLALLMGLMLYHRPFGRIWLDVPAWIALLAVFGLAQSKTVWVAGIVCALILSVYGRGRDETGRIKPAFLLGVVTLVLVMFTLIVAVDFERFAGKFAATKMGGELSTLTGRTSIWAEALRAWMDDFWFGYGPDAWGPLHRFRIGMPFAFHAHNQLMQSLSSAGLFGGVSMLAYLYCMLAASWRAARYTKGVSLALALVVLARVMSEAPLQLDGLFIGETVIHLAWFLIVLSPFGQKVVDARVHARPYGQPRFA</sequence>
<feature type="transmembrane region" description="Helical" evidence="5">
    <location>
        <begin position="6"/>
        <end position="30"/>
    </location>
</feature>
<evidence type="ECO:0000256" key="2">
    <source>
        <dbReference type="ARBA" id="ARBA00022692"/>
    </source>
</evidence>
<reference evidence="7 8" key="1">
    <citation type="submission" date="2019-03" db="EMBL/GenBank/DDBJ databases">
        <title>Genomic Encyclopedia of Type Strains, Phase IV (KMG-IV): sequencing the most valuable type-strain genomes for metagenomic binning, comparative biology and taxonomic classification.</title>
        <authorList>
            <person name="Goeker M."/>
        </authorList>
    </citation>
    <scope>NUCLEOTIDE SEQUENCE [LARGE SCALE GENOMIC DNA]</scope>
    <source>
        <strain evidence="7 8">DSM 654</strain>
    </source>
</reference>
<evidence type="ECO:0000256" key="3">
    <source>
        <dbReference type="ARBA" id="ARBA00022989"/>
    </source>
</evidence>
<feature type="transmembrane region" description="Helical" evidence="5">
    <location>
        <begin position="174"/>
        <end position="192"/>
    </location>
</feature>
<gene>
    <name evidence="7" type="ORF">EV671_102047</name>
</gene>
<evidence type="ECO:0000313" key="7">
    <source>
        <dbReference type="EMBL" id="TCU93086.1"/>
    </source>
</evidence>
<feature type="transmembrane region" description="Helical" evidence="5">
    <location>
        <begin position="263"/>
        <end position="278"/>
    </location>
</feature>
<dbReference type="OrthoDB" id="7056675at2"/>
<dbReference type="Pfam" id="PF04932">
    <property type="entry name" value="Wzy_C"/>
    <property type="match status" value="1"/>
</dbReference>
<feature type="transmembrane region" description="Helical" evidence="5">
    <location>
        <begin position="290"/>
        <end position="309"/>
    </location>
</feature>
<dbReference type="PANTHER" id="PTHR37422">
    <property type="entry name" value="TEICHURONIC ACID BIOSYNTHESIS PROTEIN TUAE"/>
    <property type="match status" value="1"/>
</dbReference>
<feature type="transmembrane region" description="Helical" evidence="5">
    <location>
        <begin position="409"/>
        <end position="427"/>
    </location>
</feature>
<keyword evidence="8" id="KW-1185">Reference proteome</keyword>
<organism evidence="7 8">
    <name type="scientific">Roseateles saccharophilus</name>
    <name type="common">Pseudomonas saccharophila</name>
    <dbReference type="NCBI Taxonomy" id="304"/>
    <lineage>
        <taxon>Bacteria</taxon>
        <taxon>Pseudomonadati</taxon>
        <taxon>Pseudomonadota</taxon>
        <taxon>Betaproteobacteria</taxon>
        <taxon>Burkholderiales</taxon>
        <taxon>Sphaerotilaceae</taxon>
        <taxon>Roseateles</taxon>
    </lineage>
</organism>
<feature type="transmembrane region" description="Helical" evidence="5">
    <location>
        <begin position="377"/>
        <end position="397"/>
    </location>
</feature>
<feature type="transmembrane region" description="Helical" evidence="5">
    <location>
        <begin position="121"/>
        <end position="139"/>
    </location>
</feature>
<feature type="transmembrane region" description="Helical" evidence="5">
    <location>
        <begin position="433"/>
        <end position="455"/>
    </location>
</feature>
<keyword evidence="7" id="KW-0436">Ligase</keyword>
<feature type="transmembrane region" description="Helical" evidence="5">
    <location>
        <begin position="84"/>
        <end position="101"/>
    </location>
</feature>
<dbReference type="InterPro" id="IPR007016">
    <property type="entry name" value="O-antigen_ligase-rel_domated"/>
</dbReference>
<comment type="caution">
    <text evidence="7">The sequence shown here is derived from an EMBL/GenBank/DDBJ whole genome shotgun (WGS) entry which is preliminary data.</text>
</comment>
<feature type="transmembrane region" description="Helical" evidence="5">
    <location>
        <begin position="145"/>
        <end position="162"/>
    </location>
</feature>